<comment type="caution">
    <text evidence="2">The sequence shown here is derived from an EMBL/GenBank/DDBJ whole genome shotgun (WGS) entry which is preliminary data.</text>
</comment>
<gene>
    <name evidence="2" type="ORF">PRLR5076_04600</name>
</gene>
<organism evidence="2 3">
    <name type="scientific">Prevotella lacticifex</name>
    <dbReference type="NCBI Taxonomy" id="2854755"/>
    <lineage>
        <taxon>Bacteria</taxon>
        <taxon>Pseudomonadati</taxon>
        <taxon>Bacteroidota</taxon>
        <taxon>Bacteroidia</taxon>
        <taxon>Bacteroidales</taxon>
        <taxon>Prevotellaceae</taxon>
        <taxon>Prevotella</taxon>
    </lineage>
</organism>
<protein>
    <submittedName>
        <fullName evidence="2">Uncharacterized protein</fullName>
    </submittedName>
</protein>
<reference evidence="2" key="1">
    <citation type="journal article" date="2022" name="Int. J. Syst. Evol. Microbiol.">
        <title>Prevotella lacticifex sp. nov., isolated from the rumen of cows.</title>
        <authorList>
            <person name="Shinkai T."/>
            <person name="Ikeyama N."/>
            <person name="Kumagai M."/>
            <person name="Ohmori H."/>
            <person name="Sakamoto M."/>
            <person name="Ohkuma M."/>
            <person name="Mitsumori M."/>
        </authorList>
    </citation>
    <scope>NUCLEOTIDE SEQUENCE</scope>
    <source>
        <strain evidence="2">R5076</strain>
    </source>
</reference>
<feature type="chain" id="PRO_5040326582" evidence="1">
    <location>
        <begin position="23"/>
        <end position="405"/>
    </location>
</feature>
<proteinExistence type="predicted"/>
<evidence type="ECO:0000256" key="1">
    <source>
        <dbReference type="SAM" id="SignalP"/>
    </source>
</evidence>
<dbReference type="GeneID" id="72468513"/>
<dbReference type="SUPFAM" id="SSF50969">
    <property type="entry name" value="YVTN repeat-like/Quinoprotein amine dehydrogenase"/>
    <property type="match status" value="1"/>
</dbReference>
<dbReference type="Proteomes" id="UP000825483">
    <property type="component" value="Unassembled WGS sequence"/>
</dbReference>
<dbReference type="AlphaFoldDB" id="A0A9R1C7V0"/>
<feature type="signal peptide" evidence="1">
    <location>
        <begin position="1"/>
        <end position="22"/>
    </location>
</feature>
<dbReference type="InterPro" id="IPR011044">
    <property type="entry name" value="Quino_amine_DH_bsu"/>
</dbReference>
<evidence type="ECO:0000313" key="3">
    <source>
        <dbReference type="Proteomes" id="UP000825483"/>
    </source>
</evidence>
<keyword evidence="3" id="KW-1185">Reference proteome</keyword>
<keyword evidence="1" id="KW-0732">Signal</keyword>
<evidence type="ECO:0000313" key="2">
    <source>
        <dbReference type="EMBL" id="GJG57609.1"/>
    </source>
</evidence>
<name>A0A9R1C7V0_9BACT</name>
<dbReference type="EMBL" id="BPUB01000001">
    <property type="protein sequence ID" value="GJG57609.1"/>
    <property type="molecule type" value="Genomic_DNA"/>
</dbReference>
<dbReference type="RefSeq" id="WP_223929481.1">
    <property type="nucleotide sequence ID" value="NZ_BPTU01000003.1"/>
</dbReference>
<accession>A0A9R1C7V0</accession>
<sequence>MRTFTSFLMGAALLCSAATTQAQSLEFRGVKANARYDDGETSHNEYLGWDYETGKAKFKVDQGVWKLSVTADTVTSEVVYGDNLMYANSGAVYVNDTIVTVYSRESDDDATKMEFKVRWWKAADGELIREATFPKEANLESRGMSYNPVDRKVYGLFYLTDVALPVPTDELDPEDVQQGDTTDAGYALATIDLNTMEITKITPGIYYDNFVTLACAPDGRIFSMTSSGTLVEFDRTTGLIKTRTVENENGEKEEVNLYEPSGVKSQFKRQAACFDYTTGKMYWNGFVNNGMGYNDWGSYGPLSDKQWRTNRKYDTALYEVDVETGKVTLISGIENRPSLACMWIPGKDGSLPTGITAPVSKESNGVSVYNAQGMNVYNGPAAGMNLKKGMYIVNDGKSSKKIIVK</sequence>